<feature type="domain" description="DUF5675" evidence="1">
    <location>
        <begin position="4"/>
        <end position="130"/>
    </location>
</feature>
<evidence type="ECO:0000259" key="1">
    <source>
        <dbReference type="Pfam" id="PF18925"/>
    </source>
</evidence>
<dbReference type="EMBL" id="NXGX01000006">
    <property type="protein sequence ID" value="PKR57517.1"/>
    <property type="molecule type" value="Genomic_DNA"/>
</dbReference>
<dbReference type="Pfam" id="PF18925">
    <property type="entry name" value="DUF5675"/>
    <property type="match status" value="1"/>
</dbReference>
<dbReference type="AlphaFoldDB" id="A0A2N3L484"/>
<evidence type="ECO:0000313" key="2">
    <source>
        <dbReference type="EMBL" id="PKR57517.1"/>
    </source>
</evidence>
<keyword evidence="3" id="KW-1185">Reference proteome</keyword>
<dbReference type="InterPro" id="IPR043732">
    <property type="entry name" value="DUF5675"/>
</dbReference>
<gene>
    <name evidence="2" type="ORF">COO92_16380</name>
</gene>
<dbReference type="RefSeq" id="WP_101303834.1">
    <property type="nucleotide sequence ID" value="NZ_NXGX01000006.1"/>
</dbReference>
<name>A0A2N3L484_9PROT</name>
<dbReference type="Proteomes" id="UP000233332">
    <property type="component" value="Unassembled WGS sequence"/>
</dbReference>
<sequence>MKITVNRFVSDANSTISLIMVDGVFVCFGLEDQYQATKVAGETRIPAGTYRVGVRNVGGFDARYAVKFADIHDGMLHVLDVPGFEYILIHVGNTDADTAGCLLVGEMTDPKPGAMMIGRSVAAYRTFYPMVIAAAKAGDLTIEYIDQDRSA</sequence>
<evidence type="ECO:0000313" key="3">
    <source>
        <dbReference type="Proteomes" id="UP000233332"/>
    </source>
</evidence>
<accession>A0A2N3L484</accession>
<reference evidence="2 3" key="1">
    <citation type="submission" date="2017-09" db="EMBL/GenBank/DDBJ databases">
        <title>Biodiversity and function of Thalassospira species in the particle-attached aromatic-hydrocarbon-degrading consortia from the surface seawater of the China South Sea.</title>
        <authorList>
            <person name="Dong C."/>
            <person name="Lai Q."/>
            <person name="Shao Z."/>
        </authorList>
    </citation>
    <scope>NUCLEOTIDE SEQUENCE [LARGE SCALE GENOMIC DNA]</scope>
    <source>
        <strain evidence="2 3">139Z-12</strain>
    </source>
</reference>
<comment type="caution">
    <text evidence="2">The sequence shown here is derived from an EMBL/GenBank/DDBJ whole genome shotgun (WGS) entry which is preliminary data.</text>
</comment>
<protein>
    <recommendedName>
        <fullName evidence="1">DUF5675 domain-containing protein</fullName>
    </recommendedName>
</protein>
<proteinExistence type="predicted"/>
<organism evidence="2 3">
    <name type="scientific">Thalassospira lohafexi</name>
    <dbReference type="NCBI Taxonomy" id="744227"/>
    <lineage>
        <taxon>Bacteria</taxon>
        <taxon>Pseudomonadati</taxon>
        <taxon>Pseudomonadota</taxon>
        <taxon>Alphaproteobacteria</taxon>
        <taxon>Rhodospirillales</taxon>
        <taxon>Thalassospiraceae</taxon>
        <taxon>Thalassospira</taxon>
    </lineage>
</organism>